<protein>
    <submittedName>
        <fullName evidence="2">Uncharacterized protein</fullName>
    </submittedName>
</protein>
<gene>
    <name evidence="2" type="ORF">CYY_010468</name>
</gene>
<evidence type="ECO:0000313" key="2">
    <source>
        <dbReference type="EMBL" id="KAF2068207.1"/>
    </source>
</evidence>
<dbReference type="OrthoDB" id="64113at2759"/>
<feature type="compositionally biased region" description="Basic and acidic residues" evidence="1">
    <location>
        <begin position="122"/>
        <end position="136"/>
    </location>
</feature>
<dbReference type="AlphaFoldDB" id="A0A8J4UZR5"/>
<organism evidence="2 3">
    <name type="scientific">Polysphondylium violaceum</name>
    <dbReference type="NCBI Taxonomy" id="133409"/>
    <lineage>
        <taxon>Eukaryota</taxon>
        <taxon>Amoebozoa</taxon>
        <taxon>Evosea</taxon>
        <taxon>Eumycetozoa</taxon>
        <taxon>Dictyostelia</taxon>
        <taxon>Dictyosteliales</taxon>
        <taxon>Dictyosteliaceae</taxon>
        <taxon>Polysphondylium</taxon>
    </lineage>
</organism>
<dbReference type="Proteomes" id="UP000695562">
    <property type="component" value="Unassembled WGS sequence"/>
</dbReference>
<reference evidence="2" key="1">
    <citation type="submission" date="2020-01" db="EMBL/GenBank/DDBJ databases">
        <title>Development of genomics and gene disruption for Polysphondylium violaceum indicates a role for the polyketide synthase stlB in stalk morphogenesis.</title>
        <authorList>
            <person name="Narita B."/>
            <person name="Kawabe Y."/>
            <person name="Kin K."/>
            <person name="Saito T."/>
            <person name="Gibbs R."/>
            <person name="Kuspa A."/>
            <person name="Muzny D."/>
            <person name="Queller D."/>
            <person name="Richards S."/>
            <person name="Strassman J."/>
            <person name="Sucgang R."/>
            <person name="Worley K."/>
            <person name="Schaap P."/>
        </authorList>
    </citation>
    <scope>NUCLEOTIDE SEQUENCE</scope>
    <source>
        <strain evidence="2">QSvi11</strain>
    </source>
</reference>
<proteinExistence type="predicted"/>
<feature type="region of interest" description="Disordered" evidence="1">
    <location>
        <begin position="116"/>
        <end position="155"/>
    </location>
</feature>
<dbReference type="EMBL" id="AJWJ01001133">
    <property type="protein sequence ID" value="KAF2068207.1"/>
    <property type="molecule type" value="Genomic_DNA"/>
</dbReference>
<evidence type="ECO:0000313" key="3">
    <source>
        <dbReference type="Proteomes" id="UP000695562"/>
    </source>
</evidence>
<sequence>MSIEQRVKQFYDEAVKISNGTLAITKANKEITTLRKFIHNNQNHNFHEREKAKIFATIELYFSLCNRKKDISPTDTNDKPLSAQDLIEDSLKVPLFTTKQKKSMLKWLEDELLEPNVGLSKQQEKKNAEKKKYYDHDSDDDEYNYDEEDQEEDDS</sequence>
<accession>A0A8J4UZR5</accession>
<name>A0A8J4UZR5_9MYCE</name>
<evidence type="ECO:0000256" key="1">
    <source>
        <dbReference type="SAM" id="MobiDB-lite"/>
    </source>
</evidence>
<comment type="caution">
    <text evidence="2">The sequence shown here is derived from an EMBL/GenBank/DDBJ whole genome shotgun (WGS) entry which is preliminary data.</text>
</comment>
<keyword evidence="3" id="KW-1185">Reference proteome</keyword>
<feature type="compositionally biased region" description="Acidic residues" evidence="1">
    <location>
        <begin position="137"/>
        <end position="155"/>
    </location>
</feature>